<feature type="domain" description="Reverse transcriptase" evidence="1">
    <location>
        <begin position="196"/>
        <end position="469"/>
    </location>
</feature>
<keyword evidence="3" id="KW-1185">Reference proteome</keyword>
<dbReference type="SUPFAM" id="SSF56672">
    <property type="entry name" value="DNA/RNA polymerases"/>
    <property type="match status" value="1"/>
</dbReference>
<protein>
    <recommendedName>
        <fullName evidence="1">Reverse transcriptase domain-containing protein</fullName>
    </recommendedName>
</protein>
<dbReference type="CDD" id="cd01650">
    <property type="entry name" value="RT_nLTR_like"/>
    <property type="match status" value="1"/>
</dbReference>
<reference evidence="2" key="2">
    <citation type="submission" date="2025-09" db="UniProtKB">
        <authorList>
            <consortium name="Ensembl"/>
        </authorList>
    </citation>
    <scope>IDENTIFICATION</scope>
</reference>
<dbReference type="AlphaFoldDB" id="A0A9J7ZGW8"/>
<dbReference type="PROSITE" id="PS50878">
    <property type="entry name" value="RT_POL"/>
    <property type="match status" value="1"/>
</dbReference>
<accession>A0A9J7ZGW8</accession>
<dbReference type="Pfam" id="PF00078">
    <property type="entry name" value="RVT_1"/>
    <property type="match status" value="1"/>
</dbReference>
<dbReference type="OMA" id="METFCST"/>
<evidence type="ECO:0000259" key="1">
    <source>
        <dbReference type="PROSITE" id="PS50878"/>
    </source>
</evidence>
<dbReference type="PANTHER" id="PTHR33332">
    <property type="entry name" value="REVERSE TRANSCRIPTASE DOMAIN-CONTAINING PROTEIN"/>
    <property type="match status" value="1"/>
</dbReference>
<dbReference type="Proteomes" id="UP001108240">
    <property type="component" value="Unplaced"/>
</dbReference>
<name>A0A9J7ZGW8_CYPCA</name>
<evidence type="ECO:0000313" key="2">
    <source>
        <dbReference type="Ensembl" id="ENSCCRP00000128480.1"/>
    </source>
</evidence>
<dbReference type="GeneTree" id="ENSGT01040000240375"/>
<evidence type="ECO:0000313" key="3">
    <source>
        <dbReference type="Proteomes" id="UP001108240"/>
    </source>
</evidence>
<reference evidence="2" key="1">
    <citation type="submission" date="2025-08" db="UniProtKB">
        <authorList>
            <consortium name="Ensembl"/>
        </authorList>
    </citation>
    <scope>IDENTIFICATION</scope>
</reference>
<dbReference type="InterPro" id="IPR043502">
    <property type="entry name" value="DNA/RNA_pol_sf"/>
</dbReference>
<sequence length="536" mass="59268">METFCSTLTSCLGNFCPLSSRPARTTPSAPWLSDVLREHRSKLRAAERKWHKSRNSTDLSVYQSLLSSFSANVFTAKTSYYHNKINNCCDARTLFKTFSSLLNPPPPPSTLTADFAVFFTNKTRTISDQFSTPQTEDNFTMTNAHSLSSFSPLSETDVSKLILSSHPTTCPLDPIPTHLQAISSSVIPSLTHIINSSLHSGTFPSAFKQARVSPLLKRPSLNPALLENYRPVSLLPFIAKTLERAVFNQLSMFLEQNNLDSNQSGFKSGHSTETALLSVTEALRLARAASKSSVLILLDLSAAFDTVNHQILLSTLRKMGLSGTALQWFKSYLSDRSFMASWRGEVSKSQQLATGVPQGSVLGSLLFSIYMTSLGSVIQKHGFSYHCYADDTQLYFSFRPDDPTVVACISACLSDISSWMNDHHLQLNLTKTELLVVPANPSFHHNFSIQLGSSTITPSRTARNLGVVMDHQLSFTDHIATMTSPTDLPYTTLGRLDPSCQSKPPNFLSKLLFSPDWTIVMLSWRAFLHVLSSLCN</sequence>
<proteinExistence type="predicted"/>
<dbReference type="Ensembl" id="ENSCCRT00000174996.1">
    <property type="protein sequence ID" value="ENSCCRP00000128480.1"/>
    <property type="gene ID" value="ENSCCRG00000074435.1"/>
</dbReference>
<dbReference type="InterPro" id="IPR000477">
    <property type="entry name" value="RT_dom"/>
</dbReference>
<organism evidence="2 3">
    <name type="scientific">Cyprinus carpio carpio</name>
    <dbReference type="NCBI Taxonomy" id="630221"/>
    <lineage>
        <taxon>Eukaryota</taxon>
        <taxon>Metazoa</taxon>
        <taxon>Chordata</taxon>
        <taxon>Craniata</taxon>
        <taxon>Vertebrata</taxon>
        <taxon>Euteleostomi</taxon>
        <taxon>Actinopterygii</taxon>
        <taxon>Neopterygii</taxon>
        <taxon>Teleostei</taxon>
        <taxon>Ostariophysi</taxon>
        <taxon>Cypriniformes</taxon>
        <taxon>Cyprinidae</taxon>
        <taxon>Cyprininae</taxon>
        <taxon>Cyprinus</taxon>
    </lineage>
</organism>